<dbReference type="InterPro" id="IPR011129">
    <property type="entry name" value="CSD"/>
</dbReference>
<dbReference type="InterPro" id="IPR012340">
    <property type="entry name" value="NA-bd_OB-fold"/>
</dbReference>
<dbReference type="PANTHER" id="PTHR46565:SF20">
    <property type="entry name" value="COLD SHOCK DOMAIN-CONTAINING PROTEIN 4"/>
    <property type="match status" value="1"/>
</dbReference>
<proteinExistence type="predicted"/>
<dbReference type="SUPFAM" id="SSF50249">
    <property type="entry name" value="Nucleic acid-binding proteins"/>
    <property type="match status" value="1"/>
</dbReference>
<evidence type="ECO:0000313" key="2">
    <source>
        <dbReference type="EMBL" id="QHU22509.1"/>
    </source>
</evidence>
<name>A0A6C0KY32_9ZZZZ</name>
<dbReference type="InterPro" id="IPR002059">
    <property type="entry name" value="CSP_DNA-bd"/>
</dbReference>
<dbReference type="Pfam" id="PF00313">
    <property type="entry name" value="CSD"/>
    <property type="match status" value="1"/>
</dbReference>
<dbReference type="Gene3D" id="2.40.50.140">
    <property type="entry name" value="Nucleic acid-binding proteins"/>
    <property type="match status" value="1"/>
</dbReference>
<dbReference type="PANTHER" id="PTHR46565">
    <property type="entry name" value="COLD SHOCK DOMAIN PROTEIN 2"/>
    <property type="match status" value="1"/>
</dbReference>
<dbReference type="SMART" id="SM00357">
    <property type="entry name" value="CSP"/>
    <property type="match status" value="1"/>
</dbReference>
<accession>A0A6C0KY32</accession>
<protein>
    <recommendedName>
        <fullName evidence="1">CSD domain-containing protein</fullName>
    </recommendedName>
</protein>
<dbReference type="PROSITE" id="PS51857">
    <property type="entry name" value="CSD_2"/>
    <property type="match status" value="1"/>
</dbReference>
<sequence length="96" mass="11326">MQELYQVKWFSKKKGYGFVEGKDHNEYFVHHTDIQVENGFRYLKQGELIVGVPEKMENDKVKLARIASPMEGGHLMCEVEKLNSHSRRENREEDDI</sequence>
<organism evidence="2">
    <name type="scientific">viral metagenome</name>
    <dbReference type="NCBI Taxonomy" id="1070528"/>
    <lineage>
        <taxon>unclassified sequences</taxon>
        <taxon>metagenomes</taxon>
        <taxon>organismal metagenomes</taxon>
    </lineage>
</organism>
<evidence type="ECO:0000259" key="1">
    <source>
        <dbReference type="PROSITE" id="PS51857"/>
    </source>
</evidence>
<feature type="domain" description="CSD" evidence="1">
    <location>
        <begin position="2"/>
        <end position="68"/>
    </location>
</feature>
<dbReference type="CDD" id="cd04458">
    <property type="entry name" value="CSP_CDS"/>
    <property type="match status" value="1"/>
</dbReference>
<reference evidence="2" key="1">
    <citation type="journal article" date="2020" name="Nature">
        <title>Giant virus diversity and host interactions through global metagenomics.</title>
        <authorList>
            <person name="Schulz F."/>
            <person name="Roux S."/>
            <person name="Paez-Espino D."/>
            <person name="Jungbluth S."/>
            <person name="Walsh D.A."/>
            <person name="Denef V.J."/>
            <person name="McMahon K.D."/>
            <person name="Konstantinidis K.T."/>
            <person name="Eloe-Fadrosh E.A."/>
            <person name="Kyrpides N.C."/>
            <person name="Woyke T."/>
        </authorList>
    </citation>
    <scope>NUCLEOTIDE SEQUENCE</scope>
    <source>
        <strain evidence="2">GVMAG-S-ERX555907-102</strain>
    </source>
</reference>
<dbReference type="EMBL" id="MN741009">
    <property type="protein sequence ID" value="QHU22509.1"/>
    <property type="molecule type" value="Genomic_DNA"/>
</dbReference>
<dbReference type="GO" id="GO:0003676">
    <property type="term" value="F:nucleic acid binding"/>
    <property type="evidence" value="ECO:0007669"/>
    <property type="project" value="InterPro"/>
</dbReference>
<dbReference type="AlphaFoldDB" id="A0A6C0KY32"/>